<organism evidence="1 2">
    <name type="scientific">Collybia nuda</name>
    <dbReference type="NCBI Taxonomy" id="64659"/>
    <lineage>
        <taxon>Eukaryota</taxon>
        <taxon>Fungi</taxon>
        <taxon>Dikarya</taxon>
        <taxon>Basidiomycota</taxon>
        <taxon>Agaricomycotina</taxon>
        <taxon>Agaricomycetes</taxon>
        <taxon>Agaricomycetidae</taxon>
        <taxon>Agaricales</taxon>
        <taxon>Tricholomatineae</taxon>
        <taxon>Clitocybaceae</taxon>
        <taxon>Collybia</taxon>
    </lineage>
</organism>
<name>A0A9P5YDA9_9AGAR</name>
<evidence type="ECO:0000313" key="2">
    <source>
        <dbReference type="Proteomes" id="UP000807353"/>
    </source>
</evidence>
<proteinExistence type="predicted"/>
<dbReference type="OrthoDB" id="432412at2759"/>
<evidence type="ECO:0000313" key="1">
    <source>
        <dbReference type="EMBL" id="KAF9466560.1"/>
    </source>
</evidence>
<sequence length="126" mass="14424">MVTPCQLFISIARMHHIINPNKFRRLKRHAVNAQISGLVKIGRPGVLVFDGEKDSILAFLDAVRGLRYMDFCHIDTQPYPFSAPTRLAESKIGLHEVENMKVLIDRLDALSLKAWFRIQMGMEKGY</sequence>
<reference evidence="1" key="1">
    <citation type="submission" date="2020-11" db="EMBL/GenBank/DDBJ databases">
        <authorList>
            <consortium name="DOE Joint Genome Institute"/>
            <person name="Ahrendt S."/>
            <person name="Riley R."/>
            <person name="Andreopoulos W."/>
            <person name="Labutti K."/>
            <person name="Pangilinan J."/>
            <person name="Ruiz-Duenas F.J."/>
            <person name="Barrasa J.M."/>
            <person name="Sanchez-Garcia M."/>
            <person name="Camarero S."/>
            <person name="Miyauchi S."/>
            <person name="Serrano A."/>
            <person name="Linde D."/>
            <person name="Babiker R."/>
            <person name="Drula E."/>
            <person name="Ayuso-Fernandez I."/>
            <person name="Pacheco R."/>
            <person name="Padilla G."/>
            <person name="Ferreira P."/>
            <person name="Barriuso J."/>
            <person name="Kellner H."/>
            <person name="Castanera R."/>
            <person name="Alfaro M."/>
            <person name="Ramirez L."/>
            <person name="Pisabarro A.G."/>
            <person name="Kuo A."/>
            <person name="Tritt A."/>
            <person name="Lipzen A."/>
            <person name="He G."/>
            <person name="Yan M."/>
            <person name="Ng V."/>
            <person name="Cullen D."/>
            <person name="Martin F."/>
            <person name="Rosso M.-N."/>
            <person name="Henrissat B."/>
            <person name="Hibbett D."/>
            <person name="Martinez A.T."/>
            <person name="Grigoriev I.V."/>
        </authorList>
    </citation>
    <scope>NUCLEOTIDE SEQUENCE</scope>
    <source>
        <strain evidence="1">CBS 247.69</strain>
    </source>
</reference>
<gene>
    <name evidence="1" type="ORF">BDZ94DRAFT_1157838</name>
</gene>
<dbReference type="AlphaFoldDB" id="A0A9P5YDA9"/>
<accession>A0A9P5YDA9</accession>
<keyword evidence="2" id="KW-1185">Reference proteome</keyword>
<dbReference type="Proteomes" id="UP000807353">
    <property type="component" value="Unassembled WGS sequence"/>
</dbReference>
<protein>
    <submittedName>
        <fullName evidence="1">Uncharacterized protein</fullName>
    </submittedName>
</protein>
<dbReference type="EMBL" id="MU150241">
    <property type="protein sequence ID" value="KAF9466560.1"/>
    <property type="molecule type" value="Genomic_DNA"/>
</dbReference>
<comment type="caution">
    <text evidence="1">The sequence shown here is derived from an EMBL/GenBank/DDBJ whole genome shotgun (WGS) entry which is preliminary data.</text>
</comment>